<dbReference type="Proteomes" id="UP000034325">
    <property type="component" value="Unassembled WGS sequence"/>
</dbReference>
<dbReference type="InterPro" id="IPR000456">
    <property type="entry name" value="Ribosomal_bL17"/>
</dbReference>
<dbReference type="PANTHER" id="PTHR14413">
    <property type="entry name" value="RIBOSOMAL PROTEIN L17"/>
    <property type="match status" value="1"/>
</dbReference>
<comment type="similarity">
    <text evidence="1 5">Belongs to the bacterial ribosomal protein bL17 family.</text>
</comment>
<accession>A0A0G0MBZ1</accession>
<dbReference type="PROSITE" id="PS01167">
    <property type="entry name" value="RIBOSOMAL_L17"/>
    <property type="match status" value="1"/>
</dbReference>
<gene>
    <name evidence="8" type="ORF">UT23_C0007G0018</name>
</gene>
<dbReference type="GO" id="GO:0022625">
    <property type="term" value="C:cytosolic large ribosomal subunit"/>
    <property type="evidence" value="ECO:0007669"/>
    <property type="project" value="TreeGrafter"/>
</dbReference>
<dbReference type="SUPFAM" id="SSF64263">
    <property type="entry name" value="Prokaryotic ribosomal protein L17"/>
    <property type="match status" value="1"/>
</dbReference>
<dbReference type="Gene3D" id="3.90.1030.10">
    <property type="entry name" value="Ribosomal protein L17"/>
    <property type="match status" value="1"/>
</dbReference>
<feature type="compositionally biased region" description="Basic residues" evidence="7">
    <location>
        <begin position="152"/>
        <end position="163"/>
    </location>
</feature>
<dbReference type="PANTHER" id="PTHR14413:SF16">
    <property type="entry name" value="LARGE RIBOSOMAL SUBUNIT PROTEIN BL17M"/>
    <property type="match status" value="1"/>
</dbReference>
<dbReference type="Pfam" id="PF01196">
    <property type="entry name" value="Ribosomal_L17"/>
    <property type="match status" value="1"/>
</dbReference>
<protein>
    <recommendedName>
        <fullName evidence="4 6">50S ribosomal protein L17</fullName>
    </recommendedName>
</protein>
<sequence length="163" mass="18476">MKKKVFGRKLSRDRGSRQALFRSLLKALILHGSIKTTKAKAKAIQPEVDRLVTLAKKGEPSARRQVYSFLANDKESVNKLFGEISEAFTDRAGGFTRITNLPRRRGDLAEVVRLEWSQKVSISEKSESKKGKKKEEPPEIKRKDIKSSLRSRVAKISKAKLKK</sequence>
<evidence type="ECO:0000256" key="5">
    <source>
        <dbReference type="RuleBase" id="RU000660"/>
    </source>
</evidence>
<evidence type="ECO:0000313" key="9">
    <source>
        <dbReference type="Proteomes" id="UP000034325"/>
    </source>
</evidence>
<comment type="caution">
    <text evidence="8">The sequence shown here is derived from an EMBL/GenBank/DDBJ whole genome shotgun (WGS) entry which is preliminary data.</text>
</comment>
<dbReference type="NCBIfam" id="TIGR00059">
    <property type="entry name" value="L17"/>
    <property type="match status" value="1"/>
</dbReference>
<evidence type="ECO:0000313" key="8">
    <source>
        <dbReference type="EMBL" id="KKQ97880.1"/>
    </source>
</evidence>
<dbReference type="GO" id="GO:0003735">
    <property type="term" value="F:structural constituent of ribosome"/>
    <property type="evidence" value="ECO:0007669"/>
    <property type="project" value="InterPro"/>
</dbReference>
<keyword evidence="3 5" id="KW-0687">Ribonucleoprotein</keyword>
<proteinExistence type="inferred from homology"/>
<feature type="compositionally biased region" description="Basic and acidic residues" evidence="7">
    <location>
        <begin position="122"/>
        <end position="147"/>
    </location>
</feature>
<evidence type="ECO:0000256" key="7">
    <source>
        <dbReference type="SAM" id="MobiDB-lite"/>
    </source>
</evidence>
<dbReference type="InterPro" id="IPR036373">
    <property type="entry name" value="Ribosomal_bL17_sf"/>
</dbReference>
<dbReference type="GO" id="GO:0006412">
    <property type="term" value="P:translation"/>
    <property type="evidence" value="ECO:0007669"/>
    <property type="project" value="InterPro"/>
</dbReference>
<feature type="region of interest" description="Disordered" evidence="7">
    <location>
        <begin position="120"/>
        <end position="163"/>
    </location>
</feature>
<evidence type="ECO:0000256" key="3">
    <source>
        <dbReference type="ARBA" id="ARBA00023274"/>
    </source>
</evidence>
<name>A0A0G0MBZ1_9BACT</name>
<evidence type="ECO:0000256" key="2">
    <source>
        <dbReference type="ARBA" id="ARBA00022980"/>
    </source>
</evidence>
<evidence type="ECO:0000256" key="6">
    <source>
        <dbReference type="RuleBase" id="RU000661"/>
    </source>
</evidence>
<dbReference type="AlphaFoldDB" id="A0A0G0MBZ1"/>
<evidence type="ECO:0000256" key="4">
    <source>
        <dbReference type="ARBA" id="ARBA00035494"/>
    </source>
</evidence>
<dbReference type="EMBL" id="LBWA01000007">
    <property type="protein sequence ID" value="KKQ97880.1"/>
    <property type="molecule type" value="Genomic_DNA"/>
</dbReference>
<keyword evidence="2 5" id="KW-0689">Ribosomal protein</keyword>
<dbReference type="InterPro" id="IPR047859">
    <property type="entry name" value="Ribosomal_bL17_CS"/>
</dbReference>
<evidence type="ECO:0000256" key="1">
    <source>
        <dbReference type="ARBA" id="ARBA00008777"/>
    </source>
</evidence>
<reference evidence="8 9" key="1">
    <citation type="journal article" date="2015" name="Nature">
        <title>rRNA introns, odd ribosomes, and small enigmatic genomes across a large radiation of phyla.</title>
        <authorList>
            <person name="Brown C.T."/>
            <person name="Hug L.A."/>
            <person name="Thomas B.C."/>
            <person name="Sharon I."/>
            <person name="Castelle C.J."/>
            <person name="Singh A."/>
            <person name="Wilkins M.J."/>
            <person name="Williams K.H."/>
            <person name="Banfield J.F."/>
        </authorList>
    </citation>
    <scope>NUCLEOTIDE SEQUENCE [LARGE SCALE GENOMIC DNA]</scope>
</reference>
<organism evidence="8 9">
    <name type="scientific">Candidatus Woesebacteria bacterium GW2011_GWA1_39_12</name>
    <dbReference type="NCBI Taxonomy" id="1618549"/>
    <lineage>
        <taxon>Bacteria</taxon>
        <taxon>Candidatus Woeseibacteriota</taxon>
    </lineage>
</organism>